<dbReference type="SMART" id="SM00043">
    <property type="entry name" value="CY"/>
    <property type="match status" value="1"/>
</dbReference>
<evidence type="ECO:0000256" key="1">
    <source>
        <dbReference type="ARBA" id="ARBA00022690"/>
    </source>
</evidence>
<dbReference type="InterPro" id="IPR018073">
    <property type="entry name" value="Prot_inh_cystat_CS"/>
</dbReference>
<organism evidence="4 5">
    <name type="scientific">Momordica charantia</name>
    <name type="common">Bitter gourd</name>
    <name type="synonym">Balsam pear</name>
    <dbReference type="NCBI Taxonomy" id="3673"/>
    <lineage>
        <taxon>Eukaryota</taxon>
        <taxon>Viridiplantae</taxon>
        <taxon>Streptophyta</taxon>
        <taxon>Embryophyta</taxon>
        <taxon>Tracheophyta</taxon>
        <taxon>Spermatophyta</taxon>
        <taxon>Magnoliopsida</taxon>
        <taxon>eudicotyledons</taxon>
        <taxon>Gunneridae</taxon>
        <taxon>Pentapetalae</taxon>
        <taxon>rosids</taxon>
        <taxon>fabids</taxon>
        <taxon>Cucurbitales</taxon>
        <taxon>Cucurbitaceae</taxon>
        <taxon>Momordiceae</taxon>
        <taxon>Momordica</taxon>
    </lineage>
</organism>
<dbReference type="KEGG" id="mcha:111005388"/>
<dbReference type="RefSeq" id="XP_022132557.1">
    <property type="nucleotide sequence ID" value="XM_022276865.1"/>
</dbReference>
<dbReference type="SUPFAM" id="SSF54403">
    <property type="entry name" value="Cystatin/monellin"/>
    <property type="match status" value="1"/>
</dbReference>
<dbReference type="AlphaFoldDB" id="A0A6J1BU61"/>
<keyword evidence="1" id="KW-0646">Protease inhibitor</keyword>
<dbReference type="PANTHER" id="PTHR47364:SF2">
    <property type="entry name" value="CYSTEINE PROTEINASE INHIBITOR 5"/>
    <property type="match status" value="1"/>
</dbReference>
<protein>
    <submittedName>
        <fullName evidence="5">Cysteine proteinase inhibitor 6-like</fullName>
    </submittedName>
</protein>
<dbReference type="GeneID" id="111005388"/>
<dbReference type="GO" id="GO:0004869">
    <property type="term" value="F:cysteine-type endopeptidase inhibitor activity"/>
    <property type="evidence" value="ECO:0007669"/>
    <property type="project" value="UniProtKB-KW"/>
</dbReference>
<gene>
    <name evidence="5" type="primary">LOC111005388</name>
</gene>
<evidence type="ECO:0000313" key="4">
    <source>
        <dbReference type="Proteomes" id="UP000504603"/>
    </source>
</evidence>
<keyword evidence="2" id="KW-0789">Thiol protease inhibitor</keyword>
<dbReference type="InterPro" id="IPR046350">
    <property type="entry name" value="Cystatin_sf"/>
</dbReference>
<keyword evidence="4" id="KW-1185">Reference proteome</keyword>
<dbReference type="Pfam" id="PF16845">
    <property type="entry name" value="SQAPI"/>
    <property type="match status" value="1"/>
</dbReference>
<dbReference type="OrthoDB" id="2016588at2759"/>
<dbReference type="Gene3D" id="3.10.450.10">
    <property type="match status" value="1"/>
</dbReference>
<dbReference type="PROSITE" id="PS00287">
    <property type="entry name" value="CYSTATIN"/>
    <property type="match status" value="1"/>
</dbReference>
<accession>A0A6J1BU61</accession>
<dbReference type="CDD" id="cd00042">
    <property type="entry name" value="CY"/>
    <property type="match status" value="1"/>
</dbReference>
<sequence length="121" mass="13462">MDPVAVAPAVQQNDALLNVQKPGGWEPIKNINDPYVQELGRFAVMEHTHNLCGASYEFIRVVSGESQVVGGKKYCLVIEVKETIIIPSMPSSIKFFKAIMLDKAWEKSWALLSFVPCEPIN</sequence>
<dbReference type="Proteomes" id="UP000504603">
    <property type="component" value="Unplaced"/>
</dbReference>
<dbReference type="InterPro" id="IPR000010">
    <property type="entry name" value="Cystatin_dom"/>
</dbReference>
<evidence type="ECO:0000313" key="5">
    <source>
        <dbReference type="RefSeq" id="XP_022132557.1"/>
    </source>
</evidence>
<evidence type="ECO:0000259" key="3">
    <source>
        <dbReference type="SMART" id="SM00043"/>
    </source>
</evidence>
<reference evidence="5" key="1">
    <citation type="submission" date="2025-08" db="UniProtKB">
        <authorList>
            <consortium name="RefSeq"/>
        </authorList>
    </citation>
    <scope>IDENTIFICATION</scope>
    <source>
        <strain evidence="5">OHB3-1</strain>
    </source>
</reference>
<proteinExistence type="predicted"/>
<name>A0A6J1BU61_MOMCH</name>
<evidence type="ECO:0000256" key="2">
    <source>
        <dbReference type="ARBA" id="ARBA00022704"/>
    </source>
</evidence>
<feature type="domain" description="Cystatin" evidence="3">
    <location>
        <begin position="20"/>
        <end position="117"/>
    </location>
</feature>
<dbReference type="PANTHER" id="PTHR47364">
    <property type="entry name" value="CYSTEINE PROTEINASE INHIBITOR 5"/>
    <property type="match status" value="1"/>
</dbReference>